<organism evidence="8">
    <name type="scientific">Marseillevirus LCMAC101</name>
    <dbReference type="NCBI Taxonomy" id="2506602"/>
    <lineage>
        <taxon>Viruses</taxon>
        <taxon>Varidnaviria</taxon>
        <taxon>Bamfordvirae</taxon>
        <taxon>Nucleocytoviricota</taxon>
        <taxon>Megaviricetes</taxon>
        <taxon>Pimascovirales</taxon>
        <taxon>Pimascovirales incertae sedis</taxon>
        <taxon>Marseilleviridae</taxon>
    </lineage>
</organism>
<evidence type="ECO:0000256" key="7">
    <source>
        <dbReference type="ARBA" id="ARBA00025523"/>
    </source>
</evidence>
<sequence>MAAIENPLHPSSCLQEEENIENNQSIDDVHLQQDFSEDEYSQYSFFPIKHSILESFYQRQKAVVWTPQELDLSRDRSDWDALDEGTRKFIKFILFFFAQADGIVNENLITNFKQQTSFFKEATFFYSAQEYIETIHNETYSILIETFIRDREEKMRGYNAIKHYPSIKKIADWMFEWMDSGRSLTERVVAFACVEGIFFSSAFAAIYWIKRRNILQGLCKANEWIARDEALHTEFAVALYHELTNEASPRFSRLPEDVVHSIIKSAVDVSENFVREALQVDLIGMNADDMVNYVKCTADVLSMSFGYDPIYKVENKFSWMAVISLPNKSNFFESKVSEYAKQSEADFTFDLDADF</sequence>
<comment type="cofactor">
    <cofactor evidence="1">
        <name>Fe cation</name>
        <dbReference type="ChEBI" id="CHEBI:24875"/>
    </cofactor>
</comment>
<dbReference type="EC" id="1.17.4.1" evidence="3"/>
<protein>
    <recommendedName>
        <fullName evidence="3">ribonucleoside-diphosphate reductase</fullName>
        <ecNumber evidence="3">1.17.4.1</ecNumber>
    </recommendedName>
</protein>
<evidence type="ECO:0000313" key="8">
    <source>
        <dbReference type="EMBL" id="QBK85707.1"/>
    </source>
</evidence>
<gene>
    <name evidence="8" type="ORF">LCMAC101_03020</name>
</gene>
<evidence type="ECO:0000256" key="5">
    <source>
        <dbReference type="ARBA" id="ARBA00023004"/>
    </source>
</evidence>
<keyword evidence="4" id="KW-0560">Oxidoreductase</keyword>
<comment type="similarity">
    <text evidence="2">Belongs to the ribonucleoside diphosphate reductase small chain family.</text>
</comment>
<dbReference type="PANTHER" id="PTHR23409:SF18">
    <property type="entry name" value="RIBONUCLEOSIDE-DIPHOSPHATE REDUCTASE SUBUNIT M2"/>
    <property type="match status" value="1"/>
</dbReference>
<evidence type="ECO:0000256" key="1">
    <source>
        <dbReference type="ARBA" id="ARBA00001962"/>
    </source>
</evidence>
<dbReference type="InterPro" id="IPR009078">
    <property type="entry name" value="Ferritin-like_SF"/>
</dbReference>
<comment type="function">
    <text evidence="7">Ribonucleoside-diphosphate reductase holoenzyme provides the precursors necessary for viral DNA synthesis. Allows virus growth in non-dividing cells. Catalyzes the biosynthesis of deoxyribonucleotides from the corresponding ribonucleotides.</text>
</comment>
<dbReference type="EMBL" id="MK500327">
    <property type="protein sequence ID" value="QBK85707.1"/>
    <property type="molecule type" value="Genomic_DNA"/>
</dbReference>
<dbReference type="Gene3D" id="1.10.620.20">
    <property type="entry name" value="Ribonucleotide Reductase, subunit A"/>
    <property type="match status" value="1"/>
</dbReference>
<dbReference type="SUPFAM" id="SSF47240">
    <property type="entry name" value="Ferritin-like"/>
    <property type="match status" value="1"/>
</dbReference>
<evidence type="ECO:0000256" key="3">
    <source>
        <dbReference type="ARBA" id="ARBA00012274"/>
    </source>
</evidence>
<dbReference type="PANTHER" id="PTHR23409">
    <property type="entry name" value="RIBONUCLEOSIDE-DIPHOSPHATE REDUCTASE SMALL CHAIN"/>
    <property type="match status" value="1"/>
</dbReference>
<evidence type="ECO:0000256" key="6">
    <source>
        <dbReference type="ARBA" id="ARBA00023116"/>
    </source>
</evidence>
<dbReference type="GO" id="GO:0004748">
    <property type="term" value="F:ribonucleoside-diphosphate reductase activity, thioredoxin disulfide as acceptor"/>
    <property type="evidence" value="ECO:0007669"/>
    <property type="project" value="UniProtKB-EC"/>
</dbReference>
<reference evidence="8" key="1">
    <citation type="journal article" date="2019" name="MBio">
        <title>Virus Genomes from Deep Sea Sediments Expand the Ocean Megavirome and Support Independent Origins of Viral Gigantism.</title>
        <authorList>
            <person name="Backstrom D."/>
            <person name="Yutin N."/>
            <person name="Jorgensen S.L."/>
            <person name="Dharamshi J."/>
            <person name="Homa F."/>
            <person name="Zaremba-Niedwiedzka K."/>
            <person name="Spang A."/>
            <person name="Wolf Y.I."/>
            <person name="Koonin E.V."/>
            <person name="Ettema T.J."/>
        </authorList>
    </citation>
    <scope>NUCLEOTIDE SEQUENCE</scope>
</reference>
<keyword evidence="5" id="KW-0408">Iron</keyword>
<dbReference type="Pfam" id="PF00268">
    <property type="entry name" value="Ribonuc_red_sm"/>
    <property type="match status" value="1"/>
</dbReference>
<dbReference type="InterPro" id="IPR033909">
    <property type="entry name" value="RNR_small"/>
</dbReference>
<keyword evidence="6" id="KW-0215">Deoxyribonucleotide synthesis</keyword>
<accession>A0A481YRZ5</accession>
<evidence type="ECO:0000256" key="4">
    <source>
        <dbReference type="ARBA" id="ARBA00023002"/>
    </source>
</evidence>
<name>A0A481YRZ5_9VIRU</name>
<dbReference type="CDD" id="cd01049">
    <property type="entry name" value="RNRR2"/>
    <property type="match status" value="1"/>
</dbReference>
<proteinExistence type="inferred from homology"/>
<dbReference type="GO" id="GO:0009263">
    <property type="term" value="P:deoxyribonucleotide biosynthetic process"/>
    <property type="evidence" value="ECO:0007669"/>
    <property type="project" value="UniProtKB-KW"/>
</dbReference>
<evidence type="ECO:0000256" key="2">
    <source>
        <dbReference type="ARBA" id="ARBA00009303"/>
    </source>
</evidence>
<dbReference type="UniPathway" id="UPA00326"/>
<dbReference type="InterPro" id="IPR012348">
    <property type="entry name" value="RNR-like"/>
</dbReference>
<dbReference type="InterPro" id="IPR000358">
    <property type="entry name" value="RNR_small_fam"/>
</dbReference>